<dbReference type="InterPro" id="IPR018060">
    <property type="entry name" value="HTH_AraC"/>
</dbReference>
<comment type="caution">
    <text evidence="5">The sequence shown here is derived from an EMBL/GenBank/DDBJ whole genome shotgun (WGS) entry which is preliminary data.</text>
</comment>
<evidence type="ECO:0000313" key="5">
    <source>
        <dbReference type="EMBL" id="MFD0958476.1"/>
    </source>
</evidence>
<sequence>MVYEHRLQLQEGIRLGRLVTFHYFELDRTFTSKEEKHDFWEFVYVDKGKVAISTDSGKRLLEQGDIIFYKPNEMHSGGAREETAPNLIILSFECESAAMRFFEDRSFRLNDGERALLAQIVEEGLTAFEPSITIRQAKELGRRANAPFGCEQLIKNYLEILLIGLIRRAATLDTEWKPSLIGKENRDRHLVAEAIAYMEENLQHNLTLEEVSAACSVSKSLLKTRFKEAKGMGVIEYFTRIKIDKAKVLIREESLNYTQMAERLGYSSIHYFSRQFKLITGMTLTEYARTVHARVAGDGTGNKGR</sequence>
<evidence type="ECO:0000313" key="6">
    <source>
        <dbReference type="Proteomes" id="UP001596989"/>
    </source>
</evidence>
<dbReference type="Pfam" id="PF12833">
    <property type="entry name" value="HTH_18"/>
    <property type="match status" value="1"/>
</dbReference>
<dbReference type="SUPFAM" id="SSF51215">
    <property type="entry name" value="Regulatory protein AraC"/>
    <property type="match status" value="1"/>
</dbReference>
<evidence type="ECO:0000259" key="4">
    <source>
        <dbReference type="PROSITE" id="PS01124"/>
    </source>
</evidence>
<dbReference type="InterPro" id="IPR003313">
    <property type="entry name" value="AraC-bd"/>
</dbReference>
<dbReference type="Proteomes" id="UP001596989">
    <property type="component" value="Unassembled WGS sequence"/>
</dbReference>
<dbReference type="SMART" id="SM00342">
    <property type="entry name" value="HTH_ARAC"/>
    <property type="match status" value="1"/>
</dbReference>
<name>A0ABW3HLV5_9BACL</name>
<evidence type="ECO:0000256" key="2">
    <source>
        <dbReference type="ARBA" id="ARBA00023125"/>
    </source>
</evidence>
<keyword evidence="3" id="KW-0804">Transcription</keyword>
<dbReference type="PANTHER" id="PTHR43280">
    <property type="entry name" value="ARAC-FAMILY TRANSCRIPTIONAL REGULATOR"/>
    <property type="match status" value="1"/>
</dbReference>
<evidence type="ECO:0000256" key="1">
    <source>
        <dbReference type="ARBA" id="ARBA00023015"/>
    </source>
</evidence>
<dbReference type="InterPro" id="IPR009057">
    <property type="entry name" value="Homeodomain-like_sf"/>
</dbReference>
<keyword evidence="1" id="KW-0805">Transcription regulation</keyword>
<gene>
    <name evidence="5" type="ORF">ACFQ2I_03660</name>
</gene>
<dbReference type="InterPro" id="IPR037923">
    <property type="entry name" value="HTH-like"/>
</dbReference>
<feature type="domain" description="HTH araC/xylS-type" evidence="4">
    <location>
        <begin position="192"/>
        <end position="290"/>
    </location>
</feature>
<dbReference type="Pfam" id="PF02311">
    <property type="entry name" value="AraC_binding"/>
    <property type="match status" value="1"/>
</dbReference>
<protein>
    <submittedName>
        <fullName evidence="5">AraC family transcriptional regulator</fullName>
    </submittedName>
</protein>
<keyword evidence="2" id="KW-0238">DNA-binding</keyword>
<dbReference type="SUPFAM" id="SSF46689">
    <property type="entry name" value="Homeodomain-like"/>
    <property type="match status" value="2"/>
</dbReference>
<evidence type="ECO:0000256" key="3">
    <source>
        <dbReference type="ARBA" id="ARBA00023163"/>
    </source>
</evidence>
<accession>A0ABW3HLV5</accession>
<organism evidence="5 6">
    <name type="scientific">Paenibacillus chungangensis</name>
    <dbReference type="NCBI Taxonomy" id="696535"/>
    <lineage>
        <taxon>Bacteria</taxon>
        <taxon>Bacillati</taxon>
        <taxon>Bacillota</taxon>
        <taxon>Bacilli</taxon>
        <taxon>Bacillales</taxon>
        <taxon>Paenibacillaceae</taxon>
        <taxon>Paenibacillus</taxon>
    </lineage>
</organism>
<dbReference type="RefSeq" id="WP_377562259.1">
    <property type="nucleotide sequence ID" value="NZ_JBHTJZ010000005.1"/>
</dbReference>
<dbReference type="Gene3D" id="1.10.10.60">
    <property type="entry name" value="Homeodomain-like"/>
    <property type="match status" value="2"/>
</dbReference>
<dbReference type="EMBL" id="JBHTJZ010000005">
    <property type="protein sequence ID" value="MFD0958476.1"/>
    <property type="molecule type" value="Genomic_DNA"/>
</dbReference>
<reference evidence="6" key="1">
    <citation type="journal article" date="2019" name="Int. J. Syst. Evol. Microbiol.">
        <title>The Global Catalogue of Microorganisms (GCM) 10K type strain sequencing project: providing services to taxonomists for standard genome sequencing and annotation.</title>
        <authorList>
            <consortium name="The Broad Institute Genomics Platform"/>
            <consortium name="The Broad Institute Genome Sequencing Center for Infectious Disease"/>
            <person name="Wu L."/>
            <person name="Ma J."/>
        </authorList>
    </citation>
    <scope>NUCLEOTIDE SEQUENCE [LARGE SCALE GENOMIC DNA]</scope>
    <source>
        <strain evidence="6">CCUG 59129</strain>
    </source>
</reference>
<dbReference type="Gene3D" id="2.60.120.10">
    <property type="entry name" value="Jelly Rolls"/>
    <property type="match status" value="1"/>
</dbReference>
<proteinExistence type="predicted"/>
<dbReference type="PANTHER" id="PTHR43280:SF2">
    <property type="entry name" value="HTH-TYPE TRANSCRIPTIONAL REGULATOR EXSA"/>
    <property type="match status" value="1"/>
</dbReference>
<keyword evidence="6" id="KW-1185">Reference proteome</keyword>
<dbReference type="PROSITE" id="PS01124">
    <property type="entry name" value="HTH_ARAC_FAMILY_2"/>
    <property type="match status" value="1"/>
</dbReference>
<dbReference type="InterPro" id="IPR014710">
    <property type="entry name" value="RmlC-like_jellyroll"/>
</dbReference>